<proteinExistence type="predicted"/>
<dbReference type="PIRSF" id="PIRSF029826">
    <property type="entry name" value="UCP029826_pph"/>
    <property type="match status" value="1"/>
</dbReference>
<gene>
    <name evidence="1" type="ORF">GCM10019998_06130</name>
</gene>
<accession>A0ABN3Y2X3</accession>
<sequence>MNELNELIKKINKFRDERNWRQFHNEKDLAISISLEASELLELFQWKTSTEVKEKKLGRIKEELADVLIYSYMMADNLDLNVEEIIAEKLKLNEEKYPINKAKDKNDKYTEL</sequence>
<reference evidence="1 2" key="1">
    <citation type="journal article" date="2019" name="Int. J. Syst. Evol. Microbiol.">
        <title>The Global Catalogue of Microorganisms (GCM) 10K type strain sequencing project: providing services to taxonomists for standard genome sequencing and annotation.</title>
        <authorList>
            <consortium name="The Broad Institute Genomics Platform"/>
            <consortium name="The Broad Institute Genome Sequencing Center for Infectious Disease"/>
            <person name="Wu L."/>
            <person name="Ma J."/>
        </authorList>
    </citation>
    <scope>NUCLEOTIDE SEQUENCE [LARGE SCALE GENOMIC DNA]</scope>
    <source>
        <strain evidence="1 2">JCM 8736</strain>
    </source>
</reference>
<dbReference type="EMBL" id="BAAAXQ010000015">
    <property type="protein sequence ID" value="GAA3012700.1"/>
    <property type="molecule type" value="Genomic_DNA"/>
</dbReference>
<organism evidence="1 2">
    <name type="scientific">Tetragenococcus solitarius</name>
    <dbReference type="NCBI Taxonomy" id="71453"/>
    <lineage>
        <taxon>Bacteria</taxon>
        <taxon>Bacillati</taxon>
        <taxon>Bacillota</taxon>
        <taxon>Bacilli</taxon>
        <taxon>Lactobacillales</taxon>
        <taxon>Enterococcaceae</taxon>
        <taxon>Tetragenococcus</taxon>
    </lineage>
</organism>
<dbReference type="RefSeq" id="WP_068708757.1">
    <property type="nucleotide sequence ID" value="NZ_BAAAXQ010000015.1"/>
</dbReference>
<keyword evidence="2" id="KW-1185">Reference proteome</keyword>
<comment type="caution">
    <text evidence="1">The sequence shown here is derived from an EMBL/GenBank/DDBJ whole genome shotgun (WGS) entry which is preliminary data.</text>
</comment>
<dbReference type="SUPFAM" id="SSF101386">
    <property type="entry name" value="all-alpha NTP pyrophosphatases"/>
    <property type="match status" value="1"/>
</dbReference>
<dbReference type="PANTHER" id="PTHR46523">
    <property type="entry name" value="DCTP PYROPHOSPHATASE 1"/>
    <property type="match status" value="1"/>
</dbReference>
<dbReference type="Gene3D" id="1.10.287.1080">
    <property type="entry name" value="MazG-like"/>
    <property type="match status" value="1"/>
</dbReference>
<dbReference type="CDD" id="cd11537">
    <property type="entry name" value="NTP-PPase_RS21-C6_like"/>
    <property type="match status" value="1"/>
</dbReference>
<dbReference type="Proteomes" id="UP001501577">
    <property type="component" value="Unassembled WGS sequence"/>
</dbReference>
<evidence type="ECO:0000313" key="1">
    <source>
        <dbReference type="EMBL" id="GAA3012700.1"/>
    </source>
</evidence>
<name>A0ABN3Y2X3_9ENTE</name>
<dbReference type="Pfam" id="PF12643">
    <property type="entry name" value="MazG-like"/>
    <property type="match status" value="1"/>
</dbReference>
<evidence type="ECO:0000313" key="2">
    <source>
        <dbReference type="Proteomes" id="UP001501577"/>
    </source>
</evidence>
<dbReference type="InterPro" id="IPR052555">
    <property type="entry name" value="dCTP_Pyrophosphatase"/>
</dbReference>
<dbReference type="PANTHER" id="PTHR46523:SF1">
    <property type="entry name" value="DCTP PYROPHOSPHATASE 1"/>
    <property type="match status" value="1"/>
</dbReference>
<protein>
    <submittedName>
        <fullName evidence="1">Nucleotide pyrophosphohydrolase</fullName>
    </submittedName>
</protein>
<dbReference type="InterPro" id="IPR025984">
    <property type="entry name" value="DCTPP"/>
</dbReference>